<organism evidence="2 3">
    <name type="scientific">Trichostrongylus colubriformis</name>
    <name type="common">Black scour worm</name>
    <dbReference type="NCBI Taxonomy" id="6319"/>
    <lineage>
        <taxon>Eukaryota</taxon>
        <taxon>Metazoa</taxon>
        <taxon>Ecdysozoa</taxon>
        <taxon>Nematoda</taxon>
        <taxon>Chromadorea</taxon>
        <taxon>Rhabditida</taxon>
        <taxon>Rhabditina</taxon>
        <taxon>Rhabditomorpha</taxon>
        <taxon>Strongyloidea</taxon>
        <taxon>Trichostrongylidae</taxon>
        <taxon>Trichostrongylus</taxon>
    </lineage>
</organism>
<feature type="transmembrane region" description="Helical" evidence="1">
    <location>
        <begin position="69"/>
        <end position="90"/>
    </location>
</feature>
<evidence type="ECO:0000256" key="1">
    <source>
        <dbReference type="SAM" id="Phobius"/>
    </source>
</evidence>
<keyword evidence="3" id="KW-1185">Reference proteome</keyword>
<name>A0AAN8FI04_TRICO</name>
<reference evidence="2 3" key="1">
    <citation type="submission" date="2019-10" db="EMBL/GenBank/DDBJ databases">
        <title>Assembly and Annotation for the nematode Trichostrongylus colubriformis.</title>
        <authorList>
            <person name="Martin J."/>
        </authorList>
    </citation>
    <scope>NUCLEOTIDE SEQUENCE [LARGE SCALE GENOMIC DNA]</scope>
    <source>
        <strain evidence="2">G859</strain>
        <tissue evidence="2">Whole worm</tissue>
    </source>
</reference>
<accession>A0AAN8FI04</accession>
<dbReference type="AlphaFoldDB" id="A0AAN8FI04"/>
<sequence length="100" mass="11021">EAVPTMWVEDHDVLRFSRNLQRFAPVAADVKENMVLRVLHELTKIGPIKAIAGMELTESTLFSSSKTCLILSSILYVLLSACTVSAFCLPTSHTAPRTCK</sequence>
<dbReference type="EMBL" id="WIXE01011390">
    <property type="protein sequence ID" value="KAK5976779.1"/>
    <property type="molecule type" value="Genomic_DNA"/>
</dbReference>
<gene>
    <name evidence="2" type="ORF">GCK32_012402</name>
</gene>
<evidence type="ECO:0000313" key="2">
    <source>
        <dbReference type="EMBL" id="KAK5976779.1"/>
    </source>
</evidence>
<proteinExistence type="predicted"/>
<protein>
    <submittedName>
        <fullName evidence="2">Uncharacterized protein</fullName>
    </submittedName>
</protein>
<feature type="non-terminal residue" evidence="2">
    <location>
        <position position="1"/>
    </location>
</feature>
<evidence type="ECO:0000313" key="3">
    <source>
        <dbReference type="Proteomes" id="UP001331761"/>
    </source>
</evidence>
<keyword evidence="1" id="KW-1133">Transmembrane helix</keyword>
<dbReference type="Proteomes" id="UP001331761">
    <property type="component" value="Unassembled WGS sequence"/>
</dbReference>
<keyword evidence="1" id="KW-0472">Membrane</keyword>
<keyword evidence="1" id="KW-0812">Transmembrane</keyword>
<comment type="caution">
    <text evidence="2">The sequence shown here is derived from an EMBL/GenBank/DDBJ whole genome shotgun (WGS) entry which is preliminary data.</text>
</comment>